<evidence type="ECO:0000256" key="11">
    <source>
        <dbReference type="ARBA" id="ARBA00023004"/>
    </source>
</evidence>
<dbReference type="Gene3D" id="1.10.520.10">
    <property type="match status" value="1"/>
</dbReference>
<gene>
    <name evidence="20" type="ORF">V5N11_006737</name>
</gene>
<feature type="active site" description="Proton acceptor" evidence="14">
    <location>
        <position position="72"/>
    </location>
</feature>
<accession>A0ABD1AUJ8</accession>
<dbReference type="InterPro" id="IPR010255">
    <property type="entry name" value="Haem_peroxidase_sf"/>
</dbReference>
<protein>
    <recommendedName>
        <fullName evidence="4 18">Peroxidase</fullName>
        <ecNumber evidence="4 18">1.11.1.7</ecNumber>
    </recommendedName>
</protein>
<dbReference type="InterPro" id="IPR033905">
    <property type="entry name" value="Secretory_peroxidase"/>
</dbReference>
<evidence type="ECO:0000256" key="14">
    <source>
        <dbReference type="PIRSR" id="PIRSR600823-1"/>
    </source>
</evidence>
<feature type="disulfide bond" evidence="17">
    <location>
        <begin position="74"/>
        <end position="79"/>
    </location>
</feature>
<reference evidence="20 21" key="1">
    <citation type="submission" date="2024-04" db="EMBL/GenBank/DDBJ databases">
        <title>Genome assembly C_amara_ONT_v2.</title>
        <authorList>
            <person name="Yant L."/>
            <person name="Moore C."/>
            <person name="Slenker M."/>
        </authorList>
    </citation>
    <scope>NUCLEOTIDE SEQUENCE [LARGE SCALE GENOMIC DNA]</scope>
    <source>
        <tissue evidence="20">Leaf</tissue>
    </source>
</reference>
<keyword evidence="6 18" id="KW-0575">Peroxidase</keyword>
<feature type="binding site" evidence="15">
    <location>
        <position position="80"/>
    </location>
    <ligand>
        <name>Ca(2+)</name>
        <dbReference type="ChEBI" id="CHEBI:29108"/>
        <label>1</label>
    </ligand>
</feature>
<comment type="cofactor">
    <cofactor evidence="15 18">
        <name>heme b</name>
        <dbReference type="ChEBI" id="CHEBI:60344"/>
    </cofactor>
    <text evidence="15 18">Binds 1 heme b (iron(II)-protoporphyrin IX) group per subunit.</text>
</comment>
<keyword evidence="21" id="KW-1185">Reference proteome</keyword>
<dbReference type="Pfam" id="PF00141">
    <property type="entry name" value="peroxidase"/>
    <property type="match status" value="1"/>
</dbReference>
<dbReference type="Gene3D" id="1.10.420.10">
    <property type="entry name" value="Peroxidase, domain 2"/>
    <property type="match status" value="1"/>
</dbReference>
<dbReference type="InterPro" id="IPR019793">
    <property type="entry name" value="Peroxidases_heam-ligand_BS"/>
</dbReference>
<feature type="binding site" evidence="15">
    <location>
        <position position="252"/>
    </location>
    <ligand>
        <name>Ca(2+)</name>
        <dbReference type="ChEBI" id="CHEBI:29108"/>
        <label>2</label>
    </ligand>
</feature>
<dbReference type="EC" id="1.11.1.7" evidence="4 18"/>
<dbReference type="EMBL" id="JBANAX010000394">
    <property type="protein sequence ID" value="KAL1210407.1"/>
    <property type="molecule type" value="Genomic_DNA"/>
</dbReference>
<comment type="similarity">
    <text evidence="18">Belongs to the peroxidase family. Classical plant (class III) peroxidase subfamily.</text>
</comment>
<feature type="binding site" evidence="15">
    <location>
        <position position="73"/>
    </location>
    <ligand>
        <name>Ca(2+)</name>
        <dbReference type="ChEBI" id="CHEBI:29108"/>
        <label>1</label>
    </ligand>
</feature>
<evidence type="ECO:0000256" key="10">
    <source>
        <dbReference type="ARBA" id="ARBA00023002"/>
    </source>
</evidence>
<dbReference type="PANTHER" id="PTHR31517">
    <property type="match status" value="1"/>
</dbReference>
<evidence type="ECO:0000259" key="19">
    <source>
        <dbReference type="PROSITE" id="PS50873"/>
    </source>
</evidence>
<dbReference type="PROSITE" id="PS50873">
    <property type="entry name" value="PEROXIDASE_4"/>
    <property type="match status" value="1"/>
</dbReference>
<feature type="disulfide bond" evidence="17">
    <location>
        <begin position="41"/>
        <end position="117"/>
    </location>
</feature>
<dbReference type="AlphaFoldDB" id="A0ABD1AUJ8"/>
<evidence type="ECO:0000256" key="3">
    <source>
        <dbReference type="ARBA" id="ARBA00006873"/>
    </source>
</evidence>
<dbReference type="GO" id="GO:0046872">
    <property type="term" value="F:metal ion binding"/>
    <property type="evidence" value="ECO:0007669"/>
    <property type="project" value="UniProtKB-UniRule"/>
</dbReference>
<evidence type="ECO:0000256" key="4">
    <source>
        <dbReference type="ARBA" id="ARBA00012313"/>
    </source>
</evidence>
<comment type="cofactor">
    <cofactor evidence="15 18">
        <name>Ca(2+)</name>
        <dbReference type="ChEBI" id="CHEBI:29108"/>
    </cofactor>
    <text evidence="15 18">Binds 2 calcium ions per subunit.</text>
</comment>
<evidence type="ECO:0000313" key="21">
    <source>
        <dbReference type="Proteomes" id="UP001558713"/>
    </source>
</evidence>
<keyword evidence="11 15" id="KW-0408">Iron</keyword>
<feature type="binding site" evidence="15">
    <location>
        <position position="91"/>
    </location>
    <ligand>
        <name>Ca(2+)</name>
        <dbReference type="ChEBI" id="CHEBI:29108"/>
        <label>1</label>
    </ligand>
</feature>
<evidence type="ECO:0000256" key="18">
    <source>
        <dbReference type="RuleBase" id="RU362060"/>
    </source>
</evidence>
<dbReference type="InterPro" id="IPR002016">
    <property type="entry name" value="Haem_peroxidase"/>
</dbReference>
<evidence type="ECO:0000256" key="5">
    <source>
        <dbReference type="ARBA" id="ARBA00022525"/>
    </source>
</evidence>
<feature type="binding site" evidence="15">
    <location>
        <position position="78"/>
    </location>
    <ligand>
        <name>Ca(2+)</name>
        <dbReference type="ChEBI" id="CHEBI:29108"/>
        <label>1</label>
    </ligand>
</feature>
<dbReference type="FunFam" id="1.10.520.10:FF:000008">
    <property type="entry name" value="Peroxidase"/>
    <property type="match status" value="1"/>
</dbReference>
<proteinExistence type="inferred from homology"/>
<evidence type="ECO:0000256" key="12">
    <source>
        <dbReference type="ARBA" id="ARBA00023157"/>
    </source>
</evidence>
<feature type="binding site" evidence="15">
    <location>
        <position position="82"/>
    </location>
    <ligand>
        <name>Ca(2+)</name>
        <dbReference type="ChEBI" id="CHEBI:29108"/>
        <label>1</label>
    </ligand>
</feature>
<comment type="caution">
    <text evidence="20">The sequence shown here is derived from an EMBL/GenBank/DDBJ whole genome shotgun (WGS) entry which is preliminary data.</text>
</comment>
<comment type="similarity">
    <text evidence="3">Belongs to the peroxidase family. Ascorbate peroxidase subfamily.</text>
</comment>
<keyword evidence="5 18" id="KW-0964">Secreted</keyword>
<feature type="disulfide bond" evidence="17">
    <location>
        <begin position="202"/>
        <end position="236"/>
    </location>
</feature>
<evidence type="ECO:0000256" key="7">
    <source>
        <dbReference type="ARBA" id="ARBA00022617"/>
    </source>
</evidence>
<keyword evidence="9 18" id="KW-0732">Signal</keyword>
<sequence length="329" mass="35864">MASTFASYRLNYSCLLHLLLFLSSLLTSSADLSFNFYATSCPLAEFLVRNTVRSASSSDPTIPGKLLRLLFHDCFVQGCDASALIQGNNTERSDPGNASLGGFSVIDTAKNAIEIFCPATVSCADIVALAARDAVEAAGGPVVEIPTGRRDGKESMAANVRPNIIDTDFTLDQMIDSFTSKGLSIQDLVVLSGAHTIGALHCNAFNGRFKKDEKGNFTLIDASLDNSYAETLMNKCSSLESSSLTVSNDPETSSIFDNQYYKNLETHKGLFQTDSALIEDDRTRKMVEDLASDEESFFQRWRESFVKLSLVGVRVGEDGEIRRSCSFIN</sequence>
<evidence type="ECO:0000256" key="16">
    <source>
        <dbReference type="PIRSR" id="PIRSR600823-4"/>
    </source>
</evidence>
<feature type="binding site" evidence="15">
    <location>
        <position position="257"/>
    </location>
    <ligand>
        <name>Ca(2+)</name>
        <dbReference type="ChEBI" id="CHEBI:29108"/>
        <label>2</label>
    </ligand>
</feature>
<keyword evidence="10 18" id="KW-0560">Oxidoreductase</keyword>
<dbReference type="PRINTS" id="PR00458">
    <property type="entry name" value="PEROXIDASE"/>
</dbReference>
<dbReference type="PANTHER" id="PTHR31517:SF17">
    <property type="entry name" value="PEROXIDASE 6"/>
    <property type="match status" value="1"/>
</dbReference>
<organism evidence="20 21">
    <name type="scientific">Cardamine amara subsp. amara</name>
    <dbReference type="NCBI Taxonomy" id="228776"/>
    <lineage>
        <taxon>Eukaryota</taxon>
        <taxon>Viridiplantae</taxon>
        <taxon>Streptophyta</taxon>
        <taxon>Embryophyta</taxon>
        <taxon>Tracheophyta</taxon>
        <taxon>Spermatophyta</taxon>
        <taxon>Magnoliopsida</taxon>
        <taxon>eudicotyledons</taxon>
        <taxon>Gunneridae</taxon>
        <taxon>Pentapetalae</taxon>
        <taxon>rosids</taxon>
        <taxon>malvids</taxon>
        <taxon>Brassicales</taxon>
        <taxon>Brassicaceae</taxon>
        <taxon>Cardamineae</taxon>
        <taxon>Cardamine</taxon>
    </lineage>
</organism>
<feature type="domain" description="Plant heme peroxidase family profile" evidence="19">
    <location>
        <begin position="31"/>
        <end position="329"/>
    </location>
</feature>
<feature type="signal peptide" evidence="18">
    <location>
        <begin position="1"/>
        <end position="30"/>
    </location>
</feature>
<comment type="subcellular location">
    <subcellularLocation>
        <location evidence="18">Secreted</location>
    </subcellularLocation>
</comment>
<evidence type="ECO:0000256" key="8">
    <source>
        <dbReference type="ARBA" id="ARBA00022723"/>
    </source>
</evidence>
<evidence type="ECO:0000256" key="17">
    <source>
        <dbReference type="PIRSR" id="PIRSR600823-5"/>
    </source>
</evidence>
<dbReference type="Proteomes" id="UP001558713">
    <property type="component" value="Unassembled WGS sequence"/>
</dbReference>
<feature type="binding site" evidence="15">
    <location>
        <position position="196"/>
    </location>
    <ligand>
        <name>Ca(2+)</name>
        <dbReference type="ChEBI" id="CHEBI:29108"/>
        <label>2</label>
    </ligand>
</feature>
<evidence type="ECO:0000256" key="6">
    <source>
        <dbReference type="ARBA" id="ARBA00022559"/>
    </source>
</evidence>
<evidence type="ECO:0000256" key="1">
    <source>
        <dbReference type="ARBA" id="ARBA00000189"/>
    </source>
</evidence>
<dbReference type="GO" id="GO:0006979">
    <property type="term" value="P:response to oxidative stress"/>
    <property type="evidence" value="ECO:0007669"/>
    <property type="project" value="UniProtKB-UniRule"/>
</dbReference>
<dbReference type="GO" id="GO:0140825">
    <property type="term" value="F:lactoperoxidase activity"/>
    <property type="evidence" value="ECO:0007669"/>
    <property type="project" value="UniProtKB-EC"/>
</dbReference>
<evidence type="ECO:0000256" key="13">
    <source>
        <dbReference type="ARBA" id="ARBA00023324"/>
    </source>
</evidence>
<name>A0ABD1AUJ8_CARAN</name>
<dbReference type="InterPro" id="IPR000823">
    <property type="entry name" value="Peroxidase_pln"/>
</dbReference>
<feature type="disulfide bond" evidence="17">
    <location>
        <begin position="123"/>
        <end position="325"/>
    </location>
</feature>
<dbReference type="GO" id="GO:0042744">
    <property type="term" value="P:hydrogen peroxide catabolic process"/>
    <property type="evidence" value="ECO:0007669"/>
    <property type="project" value="UniProtKB-KW"/>
</dbReference>
<feature type="site" description="Transition state stabilizer" evidence="16">
    <location>
        <position position="68"/>
    </location>
</feature>
<feature type="binding site" evidence="15">
    <location>
        <position position="249"/>
    </location>
    <ligand>
        <name>Ca(2+)</name>
        <dbReference type="ChEBI" id="CHEBI:29108"/>
        <label>2</label>
    </ligand>
</feature>
<comment type="catalytic activity">
    <reaction evidence="1 18">
        <text>2 a phenolic donor + H2O2 = 2 a phenolic radical donor + 2 H2O</text>
        <dbReference type="Rhea" id="RHEA:56136"/>
        <dbReference type="ChEBI" id="CHEBI:15377"/>
        <dbReference type="ChEBI" id="CHEBI:16240"/>
        <dbReference type="ChEBI" id="CHEBI:139520"/>
        <dbReference type="ChEBI" id="CHEBI:139521"/>
        <dbReference type="EC" id="1.11.1.7"/>
    </reaction>
</comment>
<evidence type="ECO:0000256" key="2">
    <source>
        <dbReference type="ARBA" id="ARBA00002322"/>
    </source>
</evidence>
<dbReference type="FunFam" id="1.10.420.10:FF:000001">
    <property type="entry name" value="Peroxidase"/>
    <property type="match status" value="1"/>
</dbReference>
<dbReference type="CDD" id="cd00693">
    <property type="entry name" value="secretory_peroxidase"/>
    <property type="match status" value="1"/>
</dbReference>
<evidence type="ECO:0000256" key="9">
    <source>
        <dbReference type="ARBA" id="ARBA00022729"/>
    </source>
</evidence>
<dbReference type="GO" id="GO:0005576">
    <property type="term" value="C:extracellular region"/>
    <property type="evidence" value="ECO:0007669"/>
    <property type="project" value="UniProtKB-SubCell"/>
</dbReference>
<keyword evidence="15 18" id="KW-0106">Calcium</keyword>
<evidence type="ECO:0000313" key="20">
    <source>
        <dbReference type="EMBL" id="KAL1210407.1"/>
    </source>
</evidence>
<keyword evidence="7 18" id="KW-0349">Heme</keyword>
<feature type="chain" id="PRO_5044531096" description="Peroxidase" evidence="18">
    <location>
        <begin position="31"/>
        <end position="329"/>
    </location>
</feature>
<keyword evidence="12 17" id="KW-1015">Disulfide bond</keyword>
<keyword evidence="13 18" id="KW-0376">Hydrogen peroxide</keyword>
<dbReference type="PRINTS" id="PR00461">
    <property type="entry name" value="PLPEROXIDASE"/>
</dbReference>
<dbReference type="SUPFAM" id="SSF48113">
    <property type="entry name" value="Heme-dependent peroxidases"/>
    <property type="match status" value="1"/>
</dbReference>
<feature type="binding site" evidence="15">
    <location>
        <position position="76"/>
    </location>
    <ligand>
        <name>Ca(2+)</name>
        <dbReference type="ChEBI" id="CHEBI:29108"/>
        <label>1</label>
    </ligand>
</feature>
<comment type="function">
    <text evidence="2">Removal of H(2)O(2), oxidation of toxic reductants, biosynthesis and degradation of lignin, suberization, auxin catabolism, response to environmental stresses such as wounding, pathogen attack and oxidative stress. These functions might be dependent on each isozyme/isoform in each plant tissue.</text>
</comment>
<dbReference type="GO" id="GO:0020037">
    <property type="term" value="F:heme binding"/>
    <property type="evidence" value="ECO:0007669"/>
    <property type="project" value="UniProtKB-UniRule"/>
</dbReference>
<dbReference type="PROSITE" id="PS00435">
    <property type="entry name" value="PEROXIDASE_1"/>
    <property type="match status" value="1"/>
</dbReference>
<keyword evidence="8 15" id="KW-0479">Metal-binding</keyword>
<feature type="binding site" description="axial binding residue" evidence="15">
    <location>
        <position position="195"/>
    </location>
    <ligand>
        <name>heme b</name>
        <dbReference type="ChEBI" id="CHEBI:60344"/>
    </ligand>
    <ligandPart>
        <name>Fe</name>
        <dbReference type="ChEBI" id="CHEBI:18248"/>
    </ligandPart>
</feature>
<evidence type="ECO:0000256" key="15">
    <source>
        <dbReference type="PIRSR" id="PIRSR600823-3"/>
    </source>
</evidence>